<evidence type="ECO:0000256" key="9">
    <source>
        <dbReference type="SAM" id="Phobius"/>
    </source>
</evidence>
<dbReference type="EMBL" id="BMSZ01000005">
    <property type="protein sequence ID" value="GGS46745.1"/>
    <property type="molecule type" value="Genomic_DNA"/>
</dbReference>
<dbReference type="SUPFAM" id="SSF49384">
    <property type="entry name" value="Carbohydrate-binding domain"/>
    <property type="match status" value="1"/>
</dbReference>
<keyword evidence="5 7" id="KW-0326">Glycosidase</keyword>
<gene>
    <name evidence="11" type="ORF">GCM10010253_21220</name>
</gene>
<comment type="caution">
    <text evidence="11">The sequence shown here is derived from an EMBL/GenBank/DDBJ whole genome shotgun (WGS) entry which is preliminary data.</text>
</comment>
<name>A0ABQ2T0Q2_STRBA</name>
<keyword evidence="2" id="KW-0732">Signal</keyword>
<evidence type="ECO:0000256" key="6">
    <source>
        <dbReference type="ARBA" id="ARBA00023326"/>
    </source>
</evidence>
<feature type="active site" evidence="7">
    <location>
        <position position="793"/>
    </location>
</feature>
<evidence type="ECO:0000256" key="2">
    <source>
        <dbReference type="ARBA" id="ARBA00022729"/>
    </source>
</evidence>
<sequence>MLLTTRWVAFRDPGKATNPVQPLDGTCSGPRRWERSHFCPRLSRKDFSVPRHQPLVPHRSRTFRRPFRTRRLGVLAAVAAAAGLLAGTLAVPAGAAQPFDEAPELIINGDFSAGTAPWWSTANSPIAVSDGRLCADVPAGTANAWDAIVGQNALALTAGEGYTLSYTATSTVPVTIHTNVQMANEPWTTELATAQQVGTTGERFTETFTAGADHDAAQLAFQIGGSAEPFTFCVDDVSLRGGTAQPPYEPDTGSPVRVNQVGYLTHGPKSGTVVTERTDPLPWTLHSAAGTRVAEGTTTPAGVDTASRRHVHTFDFSAVTATGEGYTVTVAGERSEPFAIGDSLYATLRTDALAYFYHNRSGIEIDADIVGEQYARPAGHLGVSPNQGDNDVPCQPGVCDYRLDARGGWYDAGDHGKYVVNGGISVAQLMAVFERTLYEGTADAGPLGDGELRLPEHGNGTPDILDEARWELEFLMRMQVPAGEPLAGMAHHKLHDKAWTGLPLRPDRDPQPRELHPPTTAATLNLAAAAAQCARLFRVYDADFATRCGSAARSAWTAAKAHPDILADPQDATGGGAYNDDDVRDEFYWAAAELFLTTGEDSYRQEVLRSPLHGDTDAVFPRGGMSWGSVAGLGALNLARVPGGLSADQLATVRGMVTEAADGYAADSARAAYGLPYAPDDGHYVWGSNSQVANNMVVLGSAHDLTGRTAYRDAVLRGLDYLLGRNALNQSYVTGYGERDSRNQHHRFWANQLDPALPNPAPGSLAGGPNASIEDPVAQAKLKGCAPAMCYIDDIESWATNEITINWNAPLAWVASYADDLGGGEPVRTQCEVTYTSQRWSDGFTTHIALKNTGDRPVRSWRLDWTFADQQQVTDTWGAGIGQTGPRVAAEGLSWNATVAPGGTVRFGFNGRLTGLVHDPQVFRLNGKVCGTAARR</sequence>
<evidence type="ECO:0000313" key="11">
    <source>
        <dbReference type="EMBL" id="GGS46745.1"/>
    </source>
</evidence>
<keyword evidence="4 7" id="KW-0119">Carbohydrate metabolism</keyword>
<dbReference type="Gene3D" id="2.60.40.10">
    <property type="entry name" value="Immunoglobulins"/>
    <property type="match status" value="1"/>
</dbReference>
<dbReference type="PROSITE" id="PS51173">
    <property type="entry name" value="CBM2"/>
    <property type="match status" value="1"/>
</dbReference>
<dbReference type="Pfam" id="PF00759">
    <property type="entry name" value="Glyco_hydro_9"/>
    <property type="match status" value="1"/>
</dbReference>
<dbReference type="InterPro" id="IPR018366">
    <property type="entry name" value="CBM2_CS"/>
</dbReference>
<comment type="similarity">
    <text evidence="1 7 8">Belongs to the glycosyl hydrolase 9 (cellulase E) family.</text>
</comment>
<comment type="catalytic activity">
    <reaction evidence="8">
        <text>Endohydrolysis of (1-&gt;4)-beta-D-glucosidic linkages in cellulose, lichenin and cereal beta-D-glucans.</text>
        <dbReference type="EC" id="3.2.1.4"/>
    </reaction>
</comment>
<keyword evidence="9" id="KW-0472">Membrane</keyword>
<dbReference type="InterPro" id="IPR012291">
    <property type="entry name" value="CBM2_carb-bd_dom_sf"/>
</dbReference>
<dbReference type="InterPro" id="IPR008928">
    <property type="entry name" value="6-hairpin_glycosidase_sf"/>
</dbReference>
<evidence type="ECO:0000256" key="4">
    <source>
        <dbReference type="ARBA" id="ARBA00023277"/>
    </source>
</evidence>
<accession>A0ABQ2T0Q2</accession>
<feature type="domain" description="CBM2" evidence="10">
    <location>
        <begin position="824"/>
        <end position="933"/>
    </location>
</feature>
<evidence type="ECO:0000256" key="5">
    <source>
        <dbReference type="ARBA" id="ARBA00023295"/>
    </source>
</evidence>
<dbReference type="InterPro" id="IPR001919">
    <property type="entry name" value="CBD2"/>
</dbReference>
<organism evidence="11 12">
    <name type="scientific">Streptomyces badius</name>
    <dbReference type="NCBI Taxonomy" id="1941"/>
    <lineage>
        <taxon>Bacteria</taxon>
        <taxon>Bacillati</taxon>
        <taxon>Actinomycetota</taxon>
        <taxon>Actinomycetes</taxon>
        <taxon>Kitasatosporales</taxon>
        <taxon>Streptomycetaceae</taxon>
        <taxon>Streptomyces</taxon>
    </lineage>
</organism>
<protein>
    <recommendedName>
        <fullName evidence="8">Endoglucanase</fullName>
        <ecNumber evidence="8">3.2.1.4</ecNumber>
    </recommendedName>
</protein>
<dbReference type="InterPro" id="IPR008965">
    <property type="entry name" value="CBM2/CBM3_carb-bd_dom_sf"/>
</dbReference>
<evidence type="ECO:0000313" key="12">
    <source>
        <dbReference type="Proteomes" id="UP000659767"/>
    </source>
</evidence>
<dbReference type="Pfam" id="PF02927">
    <property type="entry name" value="CelD_N"/>
    <property type="match status" value="1"/>
</dbReference>
<dbReference type="SUPFAM" id="SSF49785">
    <property type="entry name" value="Galactose-binding domain-like"/>
    <property type="match status" value="1"/>
</dbReference>
<dbReference type="PROSITE" id="PS00561">
    <property type="entry name" value="CBM2_A"/>
    <property type="match status" value="1"/>
</dbReference>
<feature type="active site" evidence="7">
    <location>
        <position position="802"/>
    </location>
</feature>
<keyword evidence="12" id="KW-1185">Reference proteome</keyword>
<dbReference type="Pfam" id="PF02018">
    <property type="entry name" value="CBM_4_9"/>
    <property type="match status" value="1"/>
</dbReference>
<dbReference type="Pfam" id="PF00553">
    <property type="entry name" value="CBM_2"/>
    <property type="match status" value="1"/>
</dbReference>
<dbReference type="InterPro" id="IPR003305">
    <property type="entry name" value="CenC_carb-bd"/>
</dbReference>
<dbReference type="InterPro" id="IPR001701">
    <property type="entry name" value="Glyco_hydro_9"/>
</dbReference>
<dbReference type="Gene3D" id="1.50.10.10">
    <property type="match status" value="1"/>
</dbReference>
<evidence type="ECO:0000256" key="3">
    <source>
        <dbReference type="ARBA" id="ARBA00022801"/>
    </source>
</evidence>
<dbReference type="PANTHER" id="PTHR22298">
    <property type="entry name" value="ENDO-1,4-BETA-GLUCANASE"/>
    <property type="match status" value="1"/>
</dbReference>
<keyword evidence="3 7" id="KW-0378">Hydrolase</keyword>
<dbReference type="EC" id="3.2.1.4" evidence="8"/>
<proteinExistence type="inferred from homology"/>
<dbReference type="Gene3D" id="2.60.40.290">
    <property type="match status" value="1"/>
</dbReference>
<dbReference type="CDD" id="cd02850">
    <property type="entry name" value="E_set_Cellulase_N"/>
    <property type="match status" value="1"/>
</dbReference>
<dbReference type="Proteomes" id="UP000659767">
    <property type="component" value="Unassembled WGS sequence"/>
</dbReference>
<evidence type="ECO:0000259" key="10">
    <source>
        <dbReference type="PROSITE" id="PS51173"/>
    </source>
</evidence>
<dbReference type="SUPFAM" id="SSF48208">
    <property type="entry name" value="Six-hairpin glycosidases"/>
    <property type="match status" value="1"/>
</dbReference>
<evidence type="ECO:0000256" key="7">
    <source>
        <dbReference type="PROSITE-ProRule" id="PRU10060"/>
    </source>
</evidence>
<evidence type="ECO:0000256" key="8">
    <source>
        <dbReference type="RuleBase" id="RU361166"/>
    </source>
</evidence>
<dbReference type="InterPro" id="IPR013783">
    <property type="entry name" value="Ig-like_fold"/>
</dbReference>
<dbReference type="SUPFAM" id="SSF81296">
    <property type="entry name" value="E set domains"/>
    <property type="match status" value="1"/>
</dbReference>
<keyword evidence="8" id="KW-0136">Cellulose degradation</keyword>
<keyword evidence="6 7" id="KW-0624">Polysaccharide degradation</keyword>
<dbReference type="InterPro" id="IPR033126">
    <property type="entry name" value="Glyco_hydro_9_Asp/Glu_AS"/>
</dbReference>
<evidence type="ECO:0000256" key="1">
    <source>
        <dbReference type="ARBA" id="ARBA00007072"/>
    </source>
</evidence>
<feature type="transmembrane region" description="Helical" evidence="9">
    <location>
        <begin position="72"/>
        <end position="95"/>
    </location>
</feature>
<dbReference type="InterPro" id="IPR004197">
    <property type="entry name" value="Cellulase_Ig-like"/>
</dbReference>
<dbReference type="InterPro" id="IPR008979">
    <property type="entry name" value="Galactose-bd-like_sf"/>
</dbReference>
<dbReference type="InterPro" id="IPR014756">
    <property type="entry name" value="Ig_E-set"/>
</dbReference>
<dbReference type="SMART" id="SM00637">
    <property type="entry name" value="CBD_II"/>
    <property type="match status" value="1"/>
</dbReference>
<keyword evidence="9" id="KW-1133">Transmembrane helix</keyword>
<dbReference type="PROSITE" id="PS00698">
    <property type="entry name" value="GH9_3"/>
    <property type="match status" value="1"/>
</dbReference>
<reference evidence="12" key="1">
    <citation type="journal article" date="2019" name="Int. J. Syst. Evol. Microbiol.">
        <title>The Global Catalogue of Microorganisms (GCM) 10K type strain sequencing project: providing services to taxonomists for standard genome sequencing and annotation.</title>
        <authorList>
            <consortium name="The Broad Institute Genomics Platform"/>
            <consortium name="The Broad Institute Genome Sequencing Center for Infectious Disease"/>
            <person name="Wu L."/>
            <person name="Ma J."/>
        </authorList>
    </citation>
    <scope>NUCLEOTIDE SEQUENCE [LARGE SCALE GENOMIC DNA]</scope>
    <source>
        <strain evidence="12">JCM 4350</strain>
    </source>
</reference>
<keyword evidence="9" id="KW-0812">Transmembrane</keyword>
<dbReference type="Gene3D" id="2.60.120.260">
    <property type="entry name" value="Galactose-binding domain-like"/>
    <property type="match status" value="1"/>
</dbReference>
<dbReference type="InterPro" id="IPR012341">
    <property type="entry name" value="6hp_glycosidase-like_sf"/>
</dbReference>